<reference evidence="7 8" key="1">
    <citation type="submission" date="2014-02" db="EMBL/GenBank/DDBJ databases">
        <title>The small core and large imbalanced accessory genome model reveals a collaborative survival strategy of Sorangium cellulosum strains in nature.</title>
        <authorList>
            <person name="Han K."/>
            <person name="Peng R."/>
            <person name="Blom J."/>
            <person name="Li Y.-Z."/>
        </authorList>
    </citation>
    <scope>NUCLEOTIDE SEQUENCE [LARGE SCALE GENOMIC DNA]</scope>
    <source>
        <strain evidence="7 8">So0008-312</strain>
    </source>
</reference>
<dbReference type="PANTHER" id="PTHR12045">
    <property type="entry name" value="ALLANTOICASE"/>
    <property type="match status" value="1"/>
</dbReference>
<dbReference type="InterPro" id="IPR017595">
    <property type="entry name" value="OHCU_decarboxylase-2"/>
</dbReference>
<feature type="domain" description="Allantoicase" evidence="5">
    <location>
        <begin position="24"/>
        <end position="175"/>
    </location>
</feature>
<dbReference type="Proteomes" id="UP000075260">
    <property type="component" value="Unassembled WGS sequence"/>
</dbReference>
<evidence type="ECO:0000259" key="6">
    <source>
        <dbReference type="Pfam" id="PF09349"/>
    </source>
</evidence>
<evidence type="ECO:0000256" key="2">
    <source>
        <dbReference type="ARBA" id="ARBA00022631"/>
    </source>
</evidence>
<dbReference type="SUPFAM" id="SSF158694">
    <property type="entry name" value="UraD-Like"/>
    <property type="match status" value="1"/>
</dbReference>
<evidence type="ECO:0000256" key="3">
    <source>
        <dbReference type="ARBA" id="ARBA00022801"/>
    </source>
</evidence>
<dbReference type="SUPFAM" id="SSF49785">
    <property type="entry name" value="Galactose-binding domain-like"/>
    <property type="match status" value="2"/>
</dbReference>
<dbReference type="NCBIfam" id="TIGR02961">
    <property type="entry name" value="allantoicase"/>
    <property type="match status" value="1"/>
</dbReference>
<dbReference type="Pfam" id="PF09349">
    <property type="entry name" value="OHCU_decarbox"/>
    <property type="match status" value="1"/>
</dbReference>
<dbReference type="Gene3D" id="2.60.120.260">
    <property type="entry name" value="Galactose-binding domain-like"/>
    <property type="match status" value="2"/>
</dbReference>
<dbReference type="Gene3D" id="1.10.3330.10">
    <property type="entry name" value="Oxo-4-hydroxy-4-carboxy-5-ureidoimidazoline decarboxylase"/>
    <property type="match status" value="1"/>
</dbReference>
<dbReference type="EMBL" id="JEMA01000592">
    <property type="protein sequence ID" value="KYF68106.1"/>
    <property type="molecule type" value="Genomic_DNA"/>
</dbReference>
<evidence type="ECO:0000313" key="7">
    <source>
        <dbReference type="EMBL" id="KYF68106.1"/>
    </source>
</evidence>
<dbReference type="InterPro" id="IPR036778">
    <property type="entry name" value="OHCU_decarboxylase_sf"/>
</dbReference>
<dbReference type="Pfam" id="PF03561">
    <property type="entry name" value="Allantoicase"/>
    <property type="match status" value="2"/>
</dbReference>
<dbReference type="UniPathway" id="UPA00395">
    <property type="reaction ID" value="UER00654"/>
</dbReference>
<comment type="catalytic activity">
    <reaction evidence="4">
        <text>allantoate + H2O = (S)-ureidoglycolate + urea</text>
        <dbReference type="Rhea" id="RHEA:11016"/>
        <dbReference type="ChEBI" id="CHEBI:15377"/>
        <dbReference type="ChEBI" id="CHEBI:16199"/>
        <dbReference type="ChEBI" id="CHEBI:17536"/>
        <dbReference type="ChEBI" id="CHEBI:57296"/>
        <dbReference type="EC" id="3.5.3.4"/>
    </reaction>
</comment>
<proteinExistence type="inferred from homology"/>
<name>A0A150QK83_SORCE</name>
<sequence length="517" mass="57106">MVEARGVTGPAFAGALDLASERLGGAVLAANDEFFAPKENLLRASKPVFLEHEYTDRGKWMDGWETRRRRTPGFDWCLVRLGIPGILRGVVVDTAFFRGNYPEHCSIEACAARPDARVDELLDPGTHWVEVLPRSPLAGDAQNAFAVSCSSRFTHLRLNIYPDGGVARLRVYGDAVPDWRRLDRPGAEIDLAAAENGASVLSCSDMFFGVRHNLIMPGRAANMGDGWETRRRRGPGYDWALVALAAQGEISRIEVDTNHFKGNYPDTCMIEGIDAAGRAAEELAGASAWREIVPRTKLQAHTRHLFEEELRAAGPFTHVRLNIYPDGGVSRLRILGRATRSGAAVQRLRWLNALTELEAAAELRAACGSPAWSSQMAAARPFRDEEHLLAAAAQGFARLGPEDWLEAFRAHPRIGETRAQADAAETSAAARRFSSQEQAGMSAAAHETREEMALYNRLYDEKFGFIYIVCATGKSADEMLTMLRERIEHTPEEELGIAAEEQRKITEIRLKKLLWGG</sequence>
<evidence type="ECO:0000256" key="1">
    <source>
        <dbReference type="ARBA" id="ARBA00009242"/>
    </source>
</evidence>
<evidence type="ECO:0000256" key="4">
    <source>
        <dbReference type="HAMAP-Rule" id="MF_00813"/>
    </source>
</evidence>
<comment type="similarity">
    <text evidence="1 4">Belongs to the allantoicase family.</text>
</comment>
<dbReference type="OrthoDB" id="2078334at2"/>
<dbReference type="EC" id="3.5.3.4" evidence="4"/>
<dbReference type="InterPro" id="IPR008979">
    <property type="entry name" value="Galactose-bd-like_sf"/>
</dbReference>
<dbReference type="HAMAP" id="MF_00813">
    <property type="entry name" value="Allantoicase"/>
    <property type="match status" value="1"/>
</dbReference>
<gene>
    <name evidence="4" type="primary">alc</name>
    <name evidence="7" type="ORF">BE15_15370</name>
</gene>
<dbReference type="NCBIfam" id="NF010371">
    <property type="entry name" value="PRK13797.1"/>
    <property type="match status" value="1"/>
</dbReference>
<dbReference type="InterPro" id="IPR015908">
    <property type="entry name" value="Allantoicase_dom"/>
</dbReference>
<dbReference type="NCBIfam" id="TIGR03180">
    <property type="entry name" value="UraD_2"/>
    <property type="match status" value="1"/>
</dbReference>
<organism evidence="7 8">
    <name type="scientific">Sorangium cellulosum</name>
    <name type="common">Polyangium cellulosum</name>
    <dbReference type="NCBI Taxonomy" id="56"/>
    <lineage>
        <taxon>Bacteria</taxon>
        <taxon>Pseudomonadati</taxon>
        <taxon>Myxococcota</taxon>
        <taxon>Polyangia</taxon>
        <taxon>Polyangiales</taxon>
        <taxon>Polyangiaceae</taxon>
        <taxon>Sorangium</taxon>
    </lineage>
</organism>
<accession>A0A150QK83</accession>
<dbReference type="RefSeq" id="WP_061609358.1">
    <property type="nucleotide sequence ID" value="NZ_JEMA01000592.1"/>
</dbReference>
<dbReference type="FunFam" id="2.60.120.260:FF:000059">
    <property type="entry name" value="Probable allantoicase"/>
    <property type="match status" value="1"/>
</dbReference>
<comment type="pathway">
    <text evidence="4">Nitrogen metabolism; (S)-allantoin degradation; (S)-ureidoglycolate from allantoate (aminidohydrolase route): step 1/1.</text>
</comment>
<dbReference type="InterPro" id="IPR018020">
    <property type="entry name" value="OHCU_decarboxylase"/>
</dbReference>
<dbReference type="NCBIfam" id="NF010372">
    <property type="entry name" value="PRK13798.1"/>
    <property type="match status" value="1"/>
</dbReference>
<dbReference type="GO" id="GO:0004037">
    <property type="term" value="F:allantoicase activity"/>
    <property type="evidence" value="ECO:0007669"/>
    <property type="project" value="UniProtKB-UniRule"/>
</dbReference>
<dbReference type="InterPro" id="IPR005164">
    <property type="entry name" value="Allantoicase"/>
</dbReference>
<feature type="domain" description="Allantoicase" evidence="5">
    <location>
        <begin position="197"/>
        <end position="338"/>
    </location>
</feature>
<dbReference type="GO" id="GO:0006144">
    <property type="term" value="P:purine nucleobase metabolic process"/>
    <property type="evidence" value="ECO:0007669"/>
    <property type="project" value="UniProtKB-KW"/>
</dbReference>
<comment type="caution">
    <text evidence="7">The sequence shown here is derived from an EMBL/GenBank/DDBJ whole genome shotgun (WGS) entry which is preliminary data.</text>
</comment>
<dbReference type="PANTHER" id="PTHR12045:SF3">
    <property type="entry name" value="INACTIVE ALLANTOICASE-RELATED"/>
    <property type="match status" value="1"/>
</dbReference>
<dbReference type="AlphaFoldDB" id="A0A150QK83"/>
<evidence type="ECO:0000259" key="5">
    <source>
        <dbReference type="Pfam" id="PF03561"/>
    </source>
</evidence>
<feature type="domain" description="Oxo-4-hydroxy-4-carboxy-5-ureidoimidazoline decarboxylase" evidence="6">
    <location>
        <begin position="352"/>
        <end position="511"/>
    </location>
</feature>
<dbReference type="GO" id="GO:0000256">
    <property type="term" value="P:allantoin catabolic process"/>
    <property type="evidence" value="ECO:0007669"/>
    <property type="project" value="UniProtKB-UniRule"/>
</dbReference>
<evidence type="ECO:0000313" key="8">
    <source>
        <dbReference type="Proteomes" id="UP000075260"/>
    </source>
</evidence>
<keyword evidence="3 4" id="KW-0378">Hydrolase</keyword>
<protein>
    <recommendedName>
        <fullName evidence="4">Probable allantoicase</fullName>
        <ecNumber evidence="4">3.5.3.4</ecNumber>
    </recommendedName>
    <alternativeName>
        <fullName evidence="4">Allantoate amidinohydrolase</fullName>
    </alternativeName>
</protein>
<keyword evidence="2 4" id="KW-0659">Purine metabolism</keyword>